<protein>
    <submittedName>
        <fullName evidence="1">Uncharacterized protein</fullName>
    </submittedName>
</protein>
<dbReference type="AlphaFoldDB" id="A0A6G3R2R3"/>
<proteinExistence type="predicted"/>
<dbReference type="EMBL" id="JAAGMD010000764">
    <property type="protein sequence ID" value="NEA89727.1"/>
    <property type="molecule type" value="Genomic_DNA"/>
</dbReference>
<gene>
    <name evidence="1" type="ORF">G3I53_27715</name>
</gene>
<reference evidence="1" key="1">
    <citation type="submission" date="2020-01" db="EMBL/GenBank/DDBJ databases">
        <title>Insect and environment-associated Actinomycetes.</title>
        <authorList>
            <person name="Currrie C."/>
            <person name="Chevrette M."/>
            <person name="Carlson C."/>
            <person name="Stubbendieck R."/>
            <person name="Wendt-Pienkowski E."/>
        </authorList>
    </citation>
    <scope>NUCLEOTIDE SEQUENCE</scope>
    <source>
        <strain evidence="1">SID14436</strain>
    </source>
</reference>
<name>A0A6G3R2R3_9ACTN</name>
<sequence length="79" mass="8187">MAVPPHCLGEPPAEQAPLTGWALSRLASAVAEDVRLDAVVDVTSTVDPDTGVLLRAEATASGHSVFRHTVTGVRTQAGR</sequence>
<accession>A0A6G3R2R3</accession>
<comment type="caution">
    <text evidence="1">The sequence shown here is derived from an EMBL/GenBank/DDBJ whole genome shotgun (WGS) entry which is preliminary data.</text>
</comment>
<organism evidence="1">
    <name type="scientific">Streptomyces sp. SID14436</name>
    <dbReference type="NCBI Taxonomy" id="2706070"/>
    <lineage>
        <taxon>Bacteria</taxon>
        <taxon>Bacillati</taxon>
        <taxon>Actinomycetota</taxon>
        <taxon>Actinomycetes</taxon>
        <taxon>Kitasatosporales</taxon>
        <taxon>Streptomycetaceae</taxon>
        <taxon>Streptomyces</taxon>
    </lineage>
</organism>
<evidence type="ECO:0000313" key="1">
    <source>
        <dbReference type="EMBL" id="NEA89727.1"/>
    </source>
</evidence>
<dbReference type="RefSeq" id="WP_164336018.1">
    <property type="nucleotide sequence ID" value="NZ_JAAGMD010000764.1"/>
</dbReference>